<reference evidence="2 3" key="1">
    <citation type="submission" date="2014-04" db="EMBL/GenBank/DDBJ databases">
        <authorList>
            <consortium name="DOE Joint Genome Institute"/>
            <person name="Kuo A."/>
            <person name="Gay G."/>
            <person name="Dore J."/>
            <person name="Kohler A."/>
            <person name="Nagy L.G."/>
            <person name="Floudas D."/>
            <person name="Copeland A."/>
            <person name="Barry K.W."/>
            <person name="Cichocki N."/>
            <person name="Veneault-Fourrey C."/>
            <person name="LaButti K."/>
            <person name="Lindquist E.A."/>
            <person name="Lipzen A."/>
            <person name="Lundell T."/>
            <person name="Morin E."/>
            <person name="Murat C."/>
            <person name="Sun H."/>
            <person name="Tunlid A."/>
            <person name="Henrissat B."/>
            <person name="Grigoriev I.V."/>
            <person name="Hibbett D.S."/>
            <person name="Martin F."/>
            <person name="Nordberg H.P."/>
            <person name="Cantor M.N."/>
            <person name="Hua S.X."/>
        </authorList>
    </citation>
    <scope>NUCLEOTIDE SEQUENCE [LARGE SCALE GENOMIC DNA]</scope>
    <source>
        <strain evidence="3">h7</strain>
    </source>
</reference>
<protein>
    <submittedName>
        <fullName evidence="2">Uncharacterized protein</fullName>
    </submittedName>
</protein>
<dbReference type="InterPro" id="IPR059179">
    <property type="entry name" value="MLKL-like_MCAfunc"/>
</dbReference>
<evidence type="ECO:0000313" key="3">
    <source>
        <dbReference type="Proteomes" id="UP000053424"/>
    </source>
</evidence>
<reference evidence="3" key="2">
    <citation type="submission" date="2015-01" db="EMBL/GenBank/DDBJ databases">
        <title>Evolutionary Origins and Diversification of the Mycorrhizal Mutualists.</title>
        <authorList>
            <consortium name="DOE Joint Genome Institute"/>
            <consortium name="Mycorrhizal Genomics Consortium"/>
            <person name="Kohler A."/>
            <person name="Kuo A."/>
            <person name="Nagy L.G."/>
            <person name="Floudas D."/>
            <person name="Copeland A."/>
            <person name="Barry K.W."/>
            <person name="Cichocki N."/>
            <person name="Veneault-Fourrey C."/>
            <person name="LaButti K."/>
            <person name="Lindquist E.A."/>
            <person name="Lipzen A."/>
            <person name="Lundell T."/>
            <person name="Morin E."/>
            <person name="Murat C."/>
            <person name="Riley R."/>
            <person name="Ohm R."/>
            <person name="Sun H."/>
            <person name="Tunlid A."/>
            <person name="Henrissat B."/>
            <person name="Grigoriev I.V."/>
            <person name="Hibbett D.S."/>
            <person name="Martin F."/>
        </authorList>
    </citation>
    <scope>NUCLEOTIDE SEQUENCE [LARGE SCALE GENOMIC DNA]</scope>
    <source>
        <strain evidence="3">h7</strain>
    </source>
</reference>
<dbReference type="HOGENOM" id="CLU_1428082_0_0_1"/>
<dbReference type="OrthoDB" id="3041657at2759"/>
<dbReference type="AlphaFoldDB" id="A0A0C3CF10"/>
<dbReference type="Proteomes" id="UP000053424">
    <property type="component" value="Unassembled WGS sequence"/>
</dbReference>
<feature type="compositionally biased region" description="Polar residues" evidence="1">
    <location>
        <begin position="8"/>
        <end position="19"/>
    </location>
</feature>
<evidence type="ECO:0000256" key="1">
    <source>
        <dbReference type="SAM" id="MobiDB-lite"/>
    </source>
</evidence>
<evidence type="ECO:0000313" key="2">
    <source>
        <dbReference type="EMBL" id="KIM47355.1"/>
    </source>
</evidence>
<proteinExistence type="predicted"/>
<accession>A0A0C3CF10</accession>
<dbReference type="EMBL" id="KN831770">
    <property type="protein sequence ID" value="KIM47355.1"/>
    <property type="molecule type" value="Genomic_DNA"/>
</dbReference>
<sequence>MPFFRTLDSPSSSNGSIAETSADPIPPELFQWANAGQHDIETKIGLDNTGRIVLDIIKNAQRAKRHREECTQIADQVYHLVNAIDGGVKGRAIDVNPVLHDHIKRLNQDLECVRQKMKGFTTWWIFSRTWRESSELQTCQEILDRGMQMYVLLLRGSIMQPPGRNRRPATSPRQASRHRRRHTFGTVPEAQGRHNPSSVFQHPDKVFPSAEL</sequence>
<dbReference type="GO" id="GO:0007166">
    <property type="term" value="P:cell surface receptor signaling pathway"/>
    <property type="evidence" value="ECO:0007669"/>
    <property type="project" value="InterPro"/>
</dbReference>
<feature type="region of interest" description="Disordered" evidence="1">
    <location>
        <begin position="159"/>
        <end position="212"/>
    </location>
</feature>
<dbReference type="InterPro" id="IPR036537">
    <property type="entry name" value="Adaptor_Cbl_N_dom_sf"/>
</dbReference>
<dbReference type="CDD" id="cd21037">
    <property type="entry name" value="MLKL_NTD"/>
    <property type="match status" value="1"/>
</dbReference>
<keyword evidence="3" id="KW-1185">Reference proteome</keyword>
<dbReference type="Gene3D" id="1.20.930.20">
    <property type="entry name" value="Adaptor protein Cbl, N-terminal domain"/>
    <property type="match status" value="1"/>
</dbReference>
<gene>
    <name evidence="2" type="ORF">M413DRAFT_440786</name>
</gene>
<feature type="region of interest" description="Disordered" evidence="1">
    <location>
        <begin position="1"/>
        <end position="20"/>
    </location>
</feature>
<name>A0A0C3CF10_HEBCY</name>
<organism evidence="2 3">
    <name type="scientific">Hebeloma cylindrosporum</name>
    <dbReference type="NCBI Taxonomy" id="76867"/>
    <lineage>
        <taxon>Eukaryota</taxon>
        <taxon>Fungi</taxon>
        <taxon>Dikarya</taxon>
        <taxon>Basidiomycota</taxon>
        <taxon>Agaricomycotina</taxon>
        <taxon>Agaricomycetes</taxon>
        <taxon>Agaricomycetidae</taxon>
        <taxon>Agaricales</taxon>
        <taxon>Agaricineae</taxon>
        <taxon>Hymenogastraceae</taxon>
        <taxon>Hebeloma</taxon>
    </lineage>
</organism>